<proteinExistence type="inferred from homology"/>
<dbReference type="Gene3D" id="3.30.559.10">
    <property type="entry name" value="Chloramphenicol acetyltransferase-like domain"/>
    <property type="match status" value="1"/>
</dbReference>
<dbReference type="InterPro" id="IPR006162">
    <property type="entry name" value="Ppantetheine_attach_site"/>
</dbReference>
<evidence type="ECO:0000313" key="12">
    <source>
        <dbReference type="Proteomes" id="UP000272464"/>
    </source>
</evidence>
<dbReference type="PANTHER" id="PTHR45527">
    <property type="entry name" value="NONRIBOSOMAL PEPTIDE SYNTHETASE"/>
    <property type="match status" value="1"/>
</dbReference>
<feature type="region of interest" description="Disordered" evidence="9">
    <location>
        <begin position="1"/>
        <end position="20"/>
    </location>
</feature>
<dbReference type="SUPFAM" id="SSF56801">
    <property type="entry name" value="Acetyl-CoA synthetase-like"/>
    <property type="match status" value="2"/>
</dbReference>
<name>A0A3S1BBG1_9BACL</name>
<keyword evidence="6" id="KW-0677">Repeat</keyword>
<gene>
    <name evidence="11" type="ORF">EJP77_06060</name>
</gene>
<dbReference type="OrthoDB" id="9765680at2"/>
<evidence type="ECO:0000256" key="5">
    <source>
        <dbReference type="ARBA" id="ARBA00022598"/>
    </source>
</evidence>
<dbReference type="InterPro" id="IPR009081">
    <property type="entry name" value="PP-bd_ACP"/>
</dbReference>
<dbReference type="Gene3D" id="1.10.1200.10">
    <property type="entry name" value="ACP-like"/>
    <property type="match status" value="2"/>
</dbReference>
<dbReference type="NCBIfam" id="NF003417">
    <property type="entry name" value="PRK04813.1"/>
    <property type="match status" value="2"/>
</dbReference>
<evidence type="ECO:0000256" key="6">
    <source>
        <dbReference type="ARBA" id="ARBA00022737"/>
    </source>
</evidence>
<dbReference type="FunFam" id="3.30.300.30:FF:000015">
    <property type="entry name" value="Nonribosomal peptide synthase SidD"/>
    <property type="match status" value="1"/>
</dbReference>
<dbReference type="InterPro" id="IPR036736">
    <property type="entry name" value="ACP-like_sf"/>
</dbReference>
<dbReference type="Gene3D" id="3.30.300.30">
    <property type="match status" value="2"/>
</dbReference>
<dbReference type="PANTHER" id="PTHR45527:SF1">
    <property type="entry name" value="FATTY ACID SYNTHASE"/>
    <property type="match status" value="1"/>
</dbReference>
<dbReference type="SUPFAM" id="SSF47336">
    <property type="entry name" value="ACP-like"/>
    <property type="match status" value="2"/>
</dbReference>
<dbReference type="SUPFAM" id="SSF52777">
    <property type="entry name" value="CoA-dependent acyltransferases"/>
    <property type="match status" value="3"/>
</dbReference>
<keyword evidence="4" id="KW-0597">Phosphoprotein</keyword>
<dbReference type="GO" id="GO:0017000">
    <property type="term" value="P:antibiotic biosynthetic process"/>
    <property type="evidence" value="ECO:0007669"/>
    <property type="project" value="UniProtKB-KW"/>
</dbReference>
<dbReference type="PROSITE" id="PS00455">
    <property type="entry name" value="AMP_BINDING"/>
    <property type="match status" value="2"/>
</dbReference>
<keyword evidence="3" id="KW-0596">Phosphopantetheine</keyword>
<evidence type="ECO:0000259" key="10">
    <source>
        <dbReference type="PROSITE" id="PS50075"/>
    </source>
</evidence>
<dbReference type="GO" id="GO:0031177">
    <property type="term" value="F:phosphopantetheine binding"/>
    <property type="evidence" value="ECO:0007669"/>
    <property type="project" value="InterPro"/>
</dbReference>
<dbReference type="GO" id="GO:0044550">
    <property type="term" value="P:secondary metabolite biosynthetic process"/>
    <property type="evidence" value="ECO:0007669"/>
    <property type="project" value="UniProtKB-ARBA"/>
</dbReference>
<evidence type="ECO:0000256" key="4">
    <source>
        <dbReference type="ARBA" id="ARBA00022553"/>
    </source>
</evidence>
<comment type="similarity">
    <text evidence="2">Belongs to the ATP-dependent AMP-binding enzyme family.</text>
</comment>
<dbReference type="Pfam" id="PF00668">
    <property type="entry name" value="Condensation"/>
    <property type="match status" value="1"/>
</dbReference>
<evidence type="ECO:0000256" key="1">
    <source>
        <dbReference type="ARBA" id="ARBA00001957"/>
    </source>
</evidence>
<dbReference type="InterPro" id="IPR045851">
    <property type="entry name" value="AMP-bd_C_sf"/>
</dbReference>
<accession>A0A3S1BBG1</accession>
<dbReference type="Proteomes" id="UP000272464">
    <property type="component" value="Unassembled WGS sequence"/>
</dbReference>
<reference evidence="11 12" key="1">
    <citation type="submission" date="2018-12" db="EMBL/GenBank/DDBJ databases">
        <authorList>
            <person name="Sun L."/>
            <person name="Chen Z."/>
        </authorList>
    </citation>
    <scope>NUCLEOTIDE SEQUENCE [LARGE SCALE GENOMIC DNA]</scope>
    <source>
        <strain evidence="11 12">3-5-3</strain>
    </source>
</reference>
<dbReference type="Gene3D" id="3.30.559.30">
    <property type="entry name" value="Nonribosomal peptide synthetase, condensation domain"/>
    <property type="match status" value="2"/>
</dbReference>
<dbReference type="Pfam" id="PF13193">
    <property type="entry name" value="AMP-binding_C"/>
    <property type="match status" value="2"/>
</dbReference>
<dbReference type="NCBIfam" id="TIGR01733">
    <property type="entry name" value="AA-adenyl-dom"/>
    <property type="match status" value="2"/>
</dbReference>
<protein>
    <submittedName>
        <fullName evidence="11">Amino acid adenylation domain-containing protein</fullName>
    </submittedName>
</protein>
<evidence type="ECO:0000256" key="3">
    <source>
        <dbReference type="ARBA" id="ARBA00022450"/>
    </source>
</evidence>
<evidence type="ECO:0000256" key="8">
    <source>
        <dbReference type="ARBA" id="ARBA00023268"/>
    </source>
</evidence>
<dbReference type="GO" id="GO:0043041">
    <property type="term" value="P:amino acid activation for nonribosomal peptide biosynthetic process"/>
    <property type="evidence" value="ECO:0007669"/>
    <property type="project" value="TreeGrafter"/>
</dbReference>
<dbReference type="Gene3D" id="3.40.50.980">
    <property type="match status" value="4"/>
</dbReference>
<dbReference type="Gene3D" id="2.30.38.10">
    <property type="entry name" value="Luciferase, Domain 3"/>
    <property type="match status" value="2"/>
</dbReference>
<comment type="cofactor">
    <cofactor evidence="1">
        <name>pantetheine 4'-phosphate</name>
        <dbReference type="ChEBI" id="CHEBI:47942"/>
    </cofactor>
</comment>
<dbReference type="CDD" id="cd05930">
    <property type="entry name" value="A_NRPS"/>
    <property type="match status" value="2"/>
</dbReference>
<feature type="domain" description="Carrier" evidence="10">
    <location>
        <begin position="1836"/>
        <end position="1910"/>
    </location>
</feature>
<dbReference type="InterPro" id="IPR023213">
    <property type="entry name" value="CAT-like_dom_sf"/>
</dbReference>
<dbReference type="InterPro" id="IPR001242">
    <property type="entry name" value="Condensation_dom"/>
</dbReference>
<comment type="caution">
    <text evidence="11">The sequence shown here is derived from an EMBL/GenBank/DDBJ whole genome shotgun (WGS) entry which is preliminary data.</text>
</comment>
<dbReference type="PROSITE" id="PS00012">
    <property type="entry name" value="PHOSPHOPANTETHEINE"/>
    <property type="match status" value="1"/>
</dbReference>
<dbReference type="SMART" id="SM00823">
    <property type="entry name" value="PKS_PP"/>
    <property type="match status" value="1"/>
</dbReference>
<dbReference type="InterPro" id="IPR025110">
    <property type="entry name" value="AMP-bd_C"/>
</dbReference>
<organism evidence="11 12">
    <name type="scientific">Paenibacillus zeisoli</name>
    <dbReference type="NCBI Taxonomy" id="2496267"/>
    <lineage>
        <taxon>Bacteria</taxon>
        <taxon>Bacillati</taxon>
        <taxon>Bacillota</taxon>
        <taxon>Bacilli</taxon>
        <taxon>Bacillales</taxon>
        <taxon>Paenibacillaceae</taxon>
        <taxon>Paenibacillus</taxon>
    </lineage>
</organism>
<dbReference type="InterPro" id="IPR020806">
    <property type="entry name" value="PKS_PP-bd"/>
</dbReference>
<keyword evidence="7" id="KW-0045">Antibiotic biosynthesis</keyword>
<keyword evidence="8" id="KW-0511">Multifunctional enzyme</keyword>
<dbReference type="GO" id="GO:0008610">
    <property type="term" value="P:lipid biosynthetic process"/>
    <property type="evidence" value="ECO:0007669"/>
    <property type="project" value="UniProtKB-ARBA"/>
</dbReference>
<dbReference type="FunFam" id="3.40.50.980:FF:000001">
    <property type="entry name" value="Non-ribosomal peptide synthetase"/>
    <property type="match status" value="2"/>
</dbReference>
<dbReference type="Pfam" id="PF00501">
    <property type="entry name" value="AMP-binding"/>
    <property type="match status" value="2"/>
</dbReference>
<dbReference type="FunFam" id="2.30.38.10:FF:000001">
    <property type="entry name" value="Non-ribosomal peptide synthetase PvdI"/>
    <property type="match status" value="2"/>
</dbReference>
<dbReference type="RefSeq" id="WP_127198221.1">
    <property type="nucleotide sequence ID" value="NZ_RZNX01000001.1"/>
</dbReference>
<keyword evidence="5" id="KW-0436">Ligase</keyword>
<dbReference type="Pfam" id="PF00550">
    <property type="entry name" value="PP-binding"/>
    <property type="match status" value="2"/>
</dbReference>
<keyword evidence="12" id="KW-1185">Reference proteome</keyword>
<evidence type="ECO:0000256" key="2">
    <source>
        <dbReference type="ARBA" id="ARBA00006432"/>
    </source>
</evidence>
<dbReference type="FunFam" id="3.40.50.980:FF:000002">
    <property type="entry name" value="Enterobactin synthetase component F"/>
    <property type="match status" value="1"/>
</dbReference>
<dbReference type="FunFam" id="3.30.300.30:FF:000010">
    <property type="entry name" value="Enterobactin synthetase component F"/>
    <property type="match status" value="1"/>
</dbReference>
<evidence type="ECO:0000256" key="7">
    <source>
        <dbReference type="ARBA" id="ARBA00023194"/>
    </source>
</evidence>
<dbReference type="GO" id="GO:0005737">
    <property type="term" value="C:cytoplasm"/>
    <property type="evidence" value="ECO:0007669"/>
    <property type="project" value="TreeGrafter"/>
</dbReference>
<dbReference type="InterPro" id="IPR000873">
    <property type="entry name" value="AMP-dep_synth/lig_dom"/>
</dbReference>
<evidence type="ECO:0000313" key="11">
    <source>
        <dbReference type="EMBL" id="RUT36532.1"/>
    </source>
</evidence>
<sequence length="1915" mass="216386">MTNIYLPKKGTTPPSSEPIAPSRTILSNDVHVIDLPEQLVSRLFAVSRDSDAALFMVMLAGTMYLLSRYSGDRSITAAFPEFTVQGQVQRHKQQAIEVSASLQGEEAFKDWLKHVQGQASEATSASVFSSKGEPLKSALIFMDTLHGDNAADFAYSDLAFGLYRQSGQLKLRIHYSLDVYTEQRIAQMAEHWLSLIQQALQEPGRPMRELDFVSEDERHRMLVTYIDTEREFNKEGLLHQYLELQALRNPGRTALLCGEEKLSYECLNQRANQLARHLVAFGVKPDQPVAIMAQRSLQMIIGIMAILKAGGAYVPIDPAHPKERIRHLLEDSGAAWVLAAQDGLESIRGLCTDRVVLDLEDSALYQYDNSNLNVEVTSSNLAYVIYTSGSTGKPKGVMVEHRSVINRLQWMQNQYPLSEDDVILQKTPVTFDVSVWELFWWCMAGASLCLLEPGGEKDPEEILQAIDAYQVTTMHFVPSMLSLFLDHLERNERVHAAASLRRVFASGEALQVQQVQRFERLIHRSSGTDLVNLYGPTEATVDVSYYDCLGAELTHTVPIGRPIDNIRLYILDADDRLQPEGVIGELCISGEGLARGYWNQPELTGQKFVANPFEPGKLMYRTGDLACWLPDGTMEYAGRIDHQVKIRGQRMECGEIEYHLLNHPDIREAIVTAHRDDAGDSYLCAYIVSDQALTSDQVQLFLSDQLPAYMIPAHLVRLDHIPLTPNGKADRAALPRPGKVQLAHTEHVSPADDMERTIVRLWSAELALTSSGVEDSFFMLGGDSIKVIRLISQVNQEFQVHVKSRDFYANPTIRGLAQLVRNHQEVDGVHERQAGLASIERLHASILGDPDQAKALPRDWTDLYPLSNIQQSMVFYSRMRPDEPMYHDQFCYQFSSRVFDLQRFGHALSLMISKHPILRTTIHLSAFREAVQIVHQDMEPELVYEDISAQTKQEQERYLHAYLDVDLKLKYKFENDRLWRTRLYRVDDSDYCLIISFHHAILDGWSVASLIAELVDTYSRLIEGEVVAPEPLQASYKDYVAIQMSRVASEESRSYWNNRLADYSRNKLPFNFTSRKMDDVPAGKIIRERLEPSLLQGLERKAKELGCTLMEVCFAAHLYLLGLLTTEQDIVTGLVTHDRPDVMDSEKVLGCFLNTVPFRTRVEKKLNKNDFIAKIRSLLGEAKPHEMFLADIAAAVGEGGQRDNPFFDTLFNFIDMHVLEKMEVSEDRPIGPSSNEIKLNANEMTNTLFDLEVSRTLHQLHIQLKYSPNYFHDNEMRTAFEIYVRVLEKFADHEDTIQAADCLLASQIERTVVEFNRTEADYPRVMTLHQLFTAQAERTPNQVALRFEDQEMTYRELDHASNRIARLLVSNGIGSGDHVGLRVGRGFEMVVSMLGILKCGAAYVPIDPEFPQNRIAYIMENAQISVVLTDHPLEGVQEAQCILLQEIADSEEFSSEAIDIVLDSSELAYVIYTSGSTGMPKGVMIAHHAAVNLIHWVNETFHVSDQDRLLFITSMCFDLSVYDVFGMLAAGGQIVIAKKEQVQSPAQLRRLMAEEGITFWDSVPSTMNHLVQHVEQIEPDLRNETLRLVFMSGDWIPVQLPERIRTIFPNAQVISLGGATEATVWSNYYPVEQISAYQASIPYGKPLANNYFYILDDDCNPVPEGVAGELYIGGVGVAKGYMNDPERTERSFMPNPFLPGEAERMYRTGDLGRLLPDGNMEFLGRKDYQVKIRGYRVELGEIESQLCKLPSILEACVIDLTDQEGNKFLCAYYAAAQEIPVSEIKNQLAEVLPGYMVPSMFMQIPQLPLTPNGKINRKGLPEPKAVFTVNEHTYVPPRHELDEKLIGMWKSVLNVADVGIQDNFFEVGGHSLLAVKLELEVEKYAKVPMDMFVYNFQTIEEQSDFLIANGGHDLT</sequence>
<evidence type="ECO:0000256" key="9">
    <source>
        <dbReference type="SAM" id="MobiDB-lite"/>
    </source>
</evidence>
<dbReference type="PROSITE" id="PS50075">
    <property type="entry name" value="CARRIER"/>
    <property type="match status" value="2"/>
</dbReference>
<dbReference type="InterPro" id="IPR020845">
    <property type="entry name" value="AMP-binding_CS"/>
</dbReference>
<dbReference type="EMBL" id="RZNX01000001">
    <property type="protein sequence ID" value="RUT36532.1"/>
    <property type="molecule type" value="Genomic_DNA"/>
</dbReference>
<dbReference type="InterPro" id="IPR010071">
    <property type="entry name" value="AA_adenyl_dom"/>
</dbReference>
<dbReference type="FunFam" id="3.40.50.12780:FF:000012">
    <property type="entry name" value="Non-ribosomal peptide synthetase"/>
    <property type="match status" value="2"/>
</dbReference>
<dbReference type="GO" id="GO:0016874">
    <property type="term" value="F:ligase activity"/>
    <property type="evidence" value="ECO:0007669"/>
    <property type="project" value="UniProtKB-KW"/>
</dbReference>
<feature type="domain" description="Carrier" evidence="10">
    <location>
        <begin position="749"/>
        <end position="824"/>
    </location>
</feature>